<gene>
    <name evidence="10" type="ORF">BT62DRAFT_1046622</name>
</gene>
<comment type="similarity">
    <text evidence="1">Belongs to the peptidase M43B family.</text>
</comment>
<comment type="caution">
    <text evidence="10">The sequence shown here is derived from an EMBL/GenBank/DDBJ whole genome shotgun (WGS) entry which is preliminary data.</text>
</comment>
<accession>A0A9P7VHA8</accession>
<dbReference type="PANTHER" id="PTHR47466">
    <property type="match status" value="1"/>
</dbReference>
<name>A0A9P7VHA8_9AGAR</name>
<evidence type="ECO:0000256" key="8">
    <source>
        <dbReference type="ARBA" id="ARBA00023157"/>
    </source>
</evidence>
<evidence type="ECO:0000256" key="7">
    <source>
        <dbReference type="ARBA" id="ARBA00023049"/>
    </source>
</evidence>
<evidence type="ECO:0000256" key="6">
    <source>
        <dbReference type="ARBA" id="ARBA00022833"/>
    </source>
</evidence>
<feature type="domain" description="Peptidase M43 pregnancy-associated plasma-A" evidence="9">
    <location>
        <begin position="15"/>
        <end position="117"/>
    </location>
</feature>
<feature type="non-terminal residue" evidence="10">
    <location>
        <position position="1"/>
    </location>
</feature>
<evidence type="ECO:0000256" key="4">
    <source>
        <dbReference type="ARBA" id="ARBA00022729"/>
    </source>
</evidence>
<dbReference type="Gene3D" id="3.40.390.10">
    <property type="entry name" value="Collagenase (Catalytic Domain)"/>
    <property type="match status" value="1"/>
</dbReference>
<dbReference type="Proteomes" id="UP000812287">
    <property type="component" value="Unassembled WGS sequence"/>
</dbReference>
<proteinExistence type="inferred from homology"/>
<dbReference type="InterPro" id="IPR008754">
    <property type="entry name" value="Peptidase_M43"/>
</dbReference>
<keyword evidence="4" id="KW-0732">Signal</keyword>
<evidence type="ECO:0000259" key="9">
    <source>
        <dbReference type="Pfam" id="PF05572"/>
    </source>
</evidence>
<dbReference type="GO" id="GO:0046872">
    <property type="term" value="F:metal ion binding"/>
    <property type="evidence" value="ECO:0007669"/>
    <property type="project" value="UniProtKB-KW"/>
</dbReference>
<dbReference type="RefSeq" id="XP_043034528.1">
    <property type="nucleotide sequence ID" value="XM_043178488.1"/>
</dbReference>
<sequence>FTSCSTAGLLAYSTYPWTYTSARTDDRVVVSFSSLPGGSIQNYNFGHTISHEVGHWAGLYHTFEGGCLGSVDYASDTHAEASPAYGCPSGLPLVYNYMDHSYESCVEEFTGGQAVAKTEDMMNNRQRRPLLSSQHRCILR</sequence>
<keyword evidence="3" id="KW-0479">Metal-binding</keyword>
<dbReference type="SUPFAM" id="SSF55486">
    <property type="entry name" value="Metalloproteases ('zincins'), catalytic domain"/>
    <property type="match status" value="1"/>
</dbReference>
<keyword evidence="7" id="KW-0482">Metalloprotease</keyword>
<dbReference type="Pfam" id="PF05572">
    <property type="entry name" value="Peptidase_M43"/>
    <property type="match status" value="1"/>
</dbReference>
<dbReference type="EMBL" id="MU250564">
    <property type="protein sequence ID" value="KAG7441028.1"/>
    <property type="molecule type" value="Genomic_DNA"/>
</dbReference>
<dbReference type="GO" id="GO:0008237">
    <property type="term" value="F:metallopeptidase activity"/>
    <property type="evidence" value="ECO:0007669"/>
    <property type="project" value="UniProtKB-KW"/>
</dbReference>
<dbReference type="AlphaFoldDB" id="A0A9P7VHA8"/>
<dbReference type="InterPro" id="IPR024079">
    <property type="entry name" value="MetalloPept_cat_dom_sf"/>
</dbReference>
<evidence type="ECO:0000313" key="10">
    <source>
        <dbReference type="EMBL" id="KAG7441028.1"/>
    </source>
</evidence>
<protein>
    <recommendedName>
        <fullName evidence="9">Peptidase M43 pregnancy-associated plasma-A domain-containing protein</fullName>
    </recommendedName>
</protein>
<dbReference type="OrthoDB" id="536211at2759"/>
<dbReference type="PANTHER" id="PTHR47466:SF1">
    <property type="entry name" value="METALLOPROTEASE MEP1 (AFU_ORTHOLOGUE AFUA_1G07730)-RELATED"/>
    <property type="match status" value="1"/>
</dbReference>
<evidence type="ECO:0000256" key="2">
    <source>
        <dbReference type="ARBA" id="ARBA00022670"/>
    </source>
</evidence>
<keyword evidence="11" id="KW-1185">Reference proteome</keyword>
<evidence type="ECO:0000256" key="3">
    <source>
        <dbReference type="ARBA" id="ARBA00022723"/>
    </source>
</evidence>
<dbReference type="GeneID" id="66100779"/>
<evidence type="ECO:0000256" key="1">
    <source>
        <dbReference type="ARBA" id="ARBA00008721"/>
    </source>
</evidence>
<keyword evidence="6" id="KW-0862">Zinc</keyword>
<evidence type="ECO:0000256" key="5">
    <source>
        <dbReference type="ARBA" id="ARBA00022801"/>
    </source>
</evidence>
<evidence type="ECO:0000313" key="11">
    <source>
        <dbReference type="Proteomes" id="UP000812287"/>
    </source>
</evidence>
<keyword evidence="5" id="KW-0378">Hydrolase</keyword>
<organism evidence="10 11">
    <name type="scientific">Guyanagaster necrorhizus</name>
    <dbReference type="NCBI Taxonomy" id="856835"/>
    <lineage>
        <taxon>Eukaryota</taxon>
        <taxon>Fungi</taxon>
        <taxon>Dikarya</taxon>
        <taxon>Basidiomycota</taxon>
        <taxon>Agaricomycotina</taxon>
        <taxon>Agaricomycetes</taxon>
        <taxon>Agaricomycetidae</taxon>
        <taxon>Agaricales</taxon>
        <taxon>Marasmiineae</taxon>
        <taxon>Physalacriaceae</taxon>
        <taxon>Guyanagaster</taxon>
    </lineage>
</organism>
<dbReference type="GO" id="GO:0006508">
    <property type="term" value="P:proteolysis"/>
    <property type="evidence" value="ECO:0007669"/>
    <property type="project" value="UniProtKB-KW"/>
</dbReference>
<reference evidence="10" key="1">
    <citation type="submission" date="2020-11" db="EMBL/GenBank/DDBJ databases">
        <title>Adaptations for nitrogen fixation in a non-lichenized fungal sporocarp promotes dispersal by wood-feeding termites.</title>
        <authorList>
            <consortium name="DOE Joint Genome Institute"/>
            <person name="Koch R.A."/>
            <person name="Yoon G."/>
            <person name="Arayal U."/>
            <person name="Lail K."/>
            <person name="Amirebrahimi M."/>
            <person name="Labutti K."/>
            <person name="Lipzen A."/>
            <person name="Riley R."/>
            <person name="Barry K."/>
            <person name="Henrissat B."/>
            <person name="Grigoriev I.V."/>
            <person name="Herr J.R."/>
            <person name="Aime M.C."/>
        </authorList>
    </citation>
    <scope>NUCLEOTIDE SEQUENCE</scope>
    <source>
        <strain evidence="10">MCA 3950</strain>
    </source>
</reference>
<keyword evidence="2" id="KW-0645">Protease</keyword>
<keyword evidence="8" id="KW-1015">Disulfide bond</keyword>